<evidence type="ECO:0000256" key="11">
    <source>
        <dbReference type="ARBA" id="ARBA00083124"/>
    </source>
</evidence>
<evidence type="ECO:0000256" key="10">
    <source>
        <dbReference type="ARBA" id="ARBA00079637"/>
    </source>
</evidence>
<keyword evidence="3 12" id="KW-0808">Transferase</keyword>
<dbReference type="PROSITE" id="PS00444">
    <property type="entry name" value="POLYPRENYL_SYNTHASE_2"/>
    <property type="match status" value="1"/>
</dbReference>
<dbReference type="GO" id="GO:0106350">
    <property type="term" value="F:all-trans-octaprenyl-diphosphate synthase activity"/>
    <property type="evidence" value="ECO:0007669"/>
    <property type="project" value="UniProtKB-EC"/>
</dbReference>
<dbReference type="EMBL" id="LR217703">
    <property type="protein sequence ID" value="VFP79608.1"/>
    <property type="molecule type" value="Genomic_DNA"/>
</dbReference>
<dbReference type="Proteomes" id="UP000294412">
    <property type="component" value="Chromosome"/>
</dbReference>
<dbReference type="FunFam" id="1.10.600.10:FF:000002">
    <property type="entry name" value="Octaprenyl diphosphate synthase"/>
    <property type="match status" value="1"/>
</dbReference>
<name>A0A451D1X1_9GAMM</name>
<dbReference type="PANTHER" id="PTHR12001">
    <property type="entry name" value="GERANYLGERANYL PYROPHOSPHATE SYNTHASE"/>
    <property type="match status" value="1"/>
</dbReference>
<protein>
    <recommendedName>
        <fullName evidence="9">Octaprenyl diphosphate synthase</fullName>
        <ecNumber evidence="8">2.5.1.90</ecNumber>
    </recommendedName>
    <alternativeName>
        <fullName evidence="11">All-trans-octaprenyl-diphosphate synthase</fullName>
    </alternativeName>
    <alternativeName>
        <fullName evidence="10">Octaprenyl pyrophosphate synthase</fullName>
    </alternativeName>
</protein>
<evidence type="ECO:0000256" key="8">
    <source>
        <dbReference type="ARBA" id="ARBA00066511"/>
    </source>
</evidence>
<dbReference type="SFLD" id="SFLDS00005">
    <property type="entry name" value="Isoprenoid_Synthase_Type_I"/>
    <property type="match status" value="1"/>
</dbReference>
<proteinExistence type="inferred from homology"/>
<evidence type="ECO:0000256" key="2">
    <source>
        <dbReference type="ARBA" id="ARBA00006706"/>
    </source>
</evidence>
<accession>A0A451D1X1</accession>
<comment type="similarity">
    <text evidence="2 12">Belongs to the FPP/GGPP synthase family.</text>
</comment>
<evidence type="ECO:0000313" key="14">
    <source>
        <dbReference type="Proteomes" id="UP000294412"/>
    </source>
</evidence>
<sequence length="325" mass="36583">MNLKYIKKLIAHDMQAVKETIRHQLNSNIPLINQLIDYMIDSGGKHIRPIITILAARAIDHYSGKKHITMAALIEFIHTATLLHDDVVDQSEIRRGKYTANITFGNAASVLVGDFIYTRAFQMMTSLGSLKVLDLLSKAVNVISEGEMLQLLNCKNPNMTEEKYMNIIYSKTARLFEAATQCSAILAESTAAQEQSLRDYGRYIGTAFQLIDDLLDYSAYNNKRFGKIIGSDLNEGKLTLPLLHAINHSSLEEANFIRSVIEKGNGRNFLKQILKIMNQHNSLEYTQLAAKKEANKAIYALQVLPKSPWRNALEALANILIQRTM</sequence>
<keyword evidence="5" id="KW-0460">Magnesium</keyword>
<dbReference type="InterPro" id="IPR033749">
    <property type="entry name" value="Polyprenyl_synt_CS"/>
</dbReference>
<dbReference type="InterPro" id="IPR000092">
    <property type="entry name" value="Polyprenyl_synt"/>
</dbReference>
<reference evidence="13 14" key="1">
    <citation type="submission" date="2019-02" db="EMBL/GenBank/DDBJ databases">
        <authorList>
            <person name="Manzano-Marin A."/>
            <person name="Manzano-Marin A."/>
        </authorList>
    </citation>
    <scope>NUCLEOTIDE SEQUENCE [LARGE SCALE GENOMIC DNA]</scope>
    <source>
        <strain evidence="13 14">ErCicuneomaculata</strain>
    </source>
</reference>
<organism evidence="13 14">
    <name type="scientific">Candidatus Erwinia haradaeae</name>
    <dbReference type="NCBI Taxonomy" id="1922217"/>
    <lineage>
        <taxon>Bacteria</taxon>
        <taxon>Pseudomonadati</taxon>
        <taxon>Pseudomonadota</taxon>
        <taxon>Gammaproteobacteria</taxon>
        <taxon>Enterobacterales</taxon>
        <taxon>Erwiniaceae</taxon>
        <taxon>Erwinia</taxon>
    </lineage>
</organism>
<dbReference type="EC" id="2.5.1.90" evidence="8"/>
<evidence type="ECO:0000256" key="4">
    <source>
        <dbReference type="ARBA" id="ARBA00022723"/>
    </source>
</evidence>
<dbReference type="CDD" id="cd00685">
    <property type="entry name" value="Trans_IPPS_HT"/>
    <property type="match status" value="1"/>
</dbReference>
<comment type="catalytic activity">
    <reaction evidence="6">
        <text>5 isopentenyl diphosphate + (2E,6E)-farnesyl diphosphate = all-trans-octaprenyl diphosphate + 5 diphosphate</text>
        <dbReference type="Rhea" id="RHEA:27798"/>
        <dbReference type="ChEBI" id="CHEBI:33019"/>
        <dbReference type="ChEBI" id="CHEBI:57711"/>
        <dbReference type="ChEBI" id="CHEBI:128769"/>
        <dbReference type="ChEBI" id="CHEBI:175763"/>
        <dbReference type="EC" id="2.5.1.90"/>
    </reaction>
</comment>
<dbReference type="RefSeq" id="WP_157993393.1">
    <property type="nucleotide sequence ID" value="NZ_LR217703.1"/>
</dbReference>
<dbReference type="AlphaFoldDB" id="A0A451D1X1"/>
<dbReference type="GO" id="GO:0046872">
    <property type="term" value="F:metal ion binding"/>
    <property type="evidence" value="ECO:0007669"/>
    <property type="project" value="UniProtKB-KW"/>
</dbReference>
<comment type="cofactor">
    <cofactor evidence="1">
        <name>Mg(2+)</name>
        <dbReference type="ChEBI" id="CHEBI:18420"/>
    </cofactor>
</comment>
<keyword evidence="4" id="KW-0479">Metal-binding</keyword>
<dbReference type="GO" id="GO:0008299">
    <property type="term" value="P:isoprenoid biosynthetic process"/>
    <property type="evidence" value="ECO:0007669"/>
    <property type="project" value="InterPro"/>
</dbReference>
<evidence type="ECO:0000256" key="5">
    <source>
        <dbReference type="ARBA" id="ARBA00022842"/>
    </source>
</evidence>
<evidence type="ECO:0000256" key="3">
    <source>
        <dbReference type="ARBA" id="ARBA00022679"/>
    </source>
</evidence>
<evidence type="ECO:0000256" key="6">
    <source>
        <dbReference type="ARBA" id="ARBA00051506"/>
    </source>
</evidence>
<dbReference type="InterPro" id="IPR008949">
    <property type="entry name" value="Isoprenoid_synthase_dom_sf"/>
</dbReference>
<dbReference type="PROSITE" id="PS00723">
    <property type="entry name" value="POLYPRENYL_SYNTHASE_1"/>
    <property type="match status" value="1"/>
</dbReference>
<dbReference type="Gene3D" id="1.10.600.10">
    <property type="entry name" value="Farnesyl Diphosphate Synthase"/>
    <property type="match status" value="1"/>
</dbReference>
<gene>
    <name evidence="13" type="primary">ispB</name>
    <name evidence="13" type="ORF">ERCICUMA2628_158</name>
</gene>
<evidence type="ECO:0000256" key="9">
    <source>
        <dbReference type="ARBA" id="ARBA00072473"/>
    </source>
</evidence>
<dbReference type="OrthoDB" id="9805316at2"/>
<evidence type="ECO:0000313" key="13">
    <source>
        <dbReference type="EMBL" id="VFP79608.1"/>
    </source>
</evidence>
<dbReference type="PANTHER" id="PTHR12001:SF69">
    <property type="entry name" value="ALL TRANS-POLYPRENYL-DIPHOSPHATE SYNTHASE PDSS1"/>
    <property type="match status" value="1"/>
</dbReference>
<dbReference type="Pfam" id="PF00348">
    <property type="entry name" value="polyprenyl_synt"/>
    <property type="match status" value="1"/>
</dbReference>
<evidence type="ECO:0000256" key="7">
    <source>
        <dbReference type="ARBA" id="ARBA00055029"/>
    </source>
</evidence>
<dbReference type="NCBIfam" id="NF008140">
    <property type="entry name" value="PRK10888.1"/>
    <property type="match status" value="1"/>
</dbReference>
<evidence type="ECO:0000256" key="1">
    <source>
        <dbReference type="ARBA" id="ARBA00001946"/>
    </source>
</evidence>
<dbReference type="SUPFAM" id="SSF48576">
    <property type="entry name" value="Terpenoid synthases"/>
    <property type="match status" value="1"/>
</dbReference>
<comment type="function">
    <text evidence="7">Supplies octaprenyl diphosphate, the precursor for the side chain of the isoprenoid quinones ubiquinone and menaquinone.</text>
</comment>
<evidence type="ECO:0000256" key="12">
    <source>
        <dbReference type="RuleBase" id="RU004466"/>
    </source>
</evidence>